<dbReference type="PANTHER" id="PTHR13299:SF0">
    <property type="entry name" value="PEROXISOMAL MEMBRANE PROTEIN PEX16"/>
    <property type="match status" value="1"/>
</dbReference>
<reference evidence="4" key="1">
    <citation type="submission" date="2021-04" db="EMBL/GenBank/DDBJ databases">
        <authorList>
            <person name="Chebbi M.A.C M."/>
        </authorList>
    </citation>
    <scope>NUCLEOTIDE SEQUENCE</scope>
</reference>
<comment type="subcellular location">
    <subcellularLocation>
        <location evidence="3">Peroxisome membrane</location>
    </subcellularLocation>
</comment>
<dbReference type="Pfam" id="PF08610">
    <property type="entry name" value="Pex16"/>
    <property type="match status" value="1"/>
</dbReference>
<dbReference type="GO" id="GO:0007031">
    <property type="term" value="P:peroxisome organization"/>
    <property type="evidence" value="ECO:0007669"/>
    <property type="project" value="UniProtKB-KW"/>
</dbReference>
<comment type="caution">
    <text evidence="4">The sequence shown here is derived from an EMBL/GenBank/DDBJ whole genome shotgun (WGS) entry which is preliminary data.</text>
</comment>
<dbReference type="PANTHER" id="PTHR13299">
    <property type="entry name" value="PEROXISOMAL MEMBRANE PROTEIN PEX16"/>
    <property type="match status" value="1"/>
</dbReference>
<proteinExistence type="inferred from homology"/>
<dbReference type="AlphaFoldDB" id="A0A8J2EML9"/>
<evidence type="ECO:0000256" key="1">
    <source>
        <dbReference type="ARBA" id="ARBA00009505"/>
    </source>
</evidence>
<evidence type="ECO:0000313" key="4">
    <source>
        <dbReference type="EMBL" id="CAG5074105.1"/>
    </source>
</evidence>
<accession>A0A8J2EML9</accession>
<evidence type="ECO:0000256" key="3">
    <source>
        <dbReference type="RuleBase" id="RU365003"/>
    </source>
</evidence>
<comment type="similarity">
    <text evidence="1 3">Belongs to the peroxin-16 family.</text>
</comment>
<keyword evidence="5" id="KW-1185">Reference proteome</keyword>
<keyword evidence="3" id="KW-0576">Peroxisome</keyword>
<keyword evidence="3" id="KW-0962">Peroxisome biogenesis</keyword>
<dbReference type="GO" id="GO:0005778">
    <property type="term" value="C:peroxisomal membrane"/>
    <property type="evidence" value="ECO:0007669"/>
    <property type="project" value="UniProtKB-SubCell"/>
</dbReference>
<evidence type="ECO:0000256" key="2">
    <source>
        <dbReference type="ARBA" id="ARBA00018577"/>
    </source>
</evidence>
<dbReference type="EMBL" id="CAJNRD030001114">
    <property type="protein sequence ID" value="CAG5074105.1"/>
    <property type="molecule type" value="Genomic_DNA"/>
</dbReference>
<name>A0A8J2EML9_COTCN</name>
<dbReference type="OrthoDB" id="2021143at2759"/>
<gene>
    <name evidence="4" type="ORF">HICCMSTLAB_LOCUS877</name>
</gene>
<sequence length="127" mass="15114">MIFIIQSRTLFILKPLIYLATRFLKGEESWVPWTTALSINLINLIIIKKEESDQGYTIDQEDEIRKRSLNVFLYILRPPFFKKFIEKKFNYCVINVCPYVPLGTKIAKVIIKRSKHAEKSYFYLWSS</sequence>
<protein>
    <recommendedName>
        <fullName evidence="2 3">Peroxisomal membrane protein PEX16</fullName>
    </recommendedName>
</protein>
<evidence type="ECO:0000313" key="5">
    <source>
        <dbReference type="Proteomes" id="UP000786811"/>
    </source>
</evidence>
<dbReference type="InterPro" id="IPR013919">
    <property type="entry name" value="Pex16"/>
</dbReference>
<dbReference type="Proteomes" id="UP000786811">
    <property type="component" value="Unassembled WGS sequence"/>
</dbReference>
<organism evidence="4 5">
    <name type="scientific">Cotesia congregata</name>
    <name type="common">Parasitoid wasp</name>
    <name type="synonym">Apanteles congregatus</name>
    <dbReference type="NCBI Taxonomy" id="51543"/>
    <lineage>
        <taxon>Eukaryota</taxon>
        <taxon>Metazoa</taxon>
        <taxon>Ecdysozoa</taxon>
        <taxon>Arthropoda</taxon>
        <taxon>Hexapoda</taxon>
        <taxon>Insecta</taxon>
        <taxon>Pterygota</taxon>
        <taxon>Neoptera</taxon>
        <taxon>Endopterygota</taxon>
        <taxon>Hymenoptera</taxon>
        <taxon>Apocrita</taxon>
        <taxon>Ichneumonoidea</taxon>
        <taxon>Braconidae</taxon>
        <taxon>Microgastrinae</taxon>
        <taxon>Cotesia</taxon>
    </lineage>
</organism>